<feature type="chain" id="PRO_5041209405" description="Right handed beta helix domain-containing protein" evidence="2">
    <location>
        <begin position="26"/>
        <end position="499"/>
    </location>
</feature>
<dbReference type="Proteomes" id="UP001168990">
    <property type="component" value="Unassembled WGS sequence"/>
</dbReference>
<evidence type="ECO:0008006" key="5">
    <source>
        <dbReference type="Google" id="ProtNLM"/>
    </source>
</evidence>
<accession>A0AA39FXN7</accession>
<evidence type="ECO:0000256" key="2">
    <source>
        <dbReference type="SAM" id="SignalP"/>
    </source>
</evidence>
<proteinExistence type="predicted"/>
<dbReference type="EMBL" id="JAQQBS010000001">
    <property type="protein sequence ID" value="KAK0177734.1"/>
    <property type="molecule type" value="Genomic_DNA"/>
</dbReference>
<protein>
    <recommendedName>
        <fullName evidence="5">Right handed beta helix domain-containing protein</fullName>
    </recommendedName>
</protein>
<name>A0AA39FXN7_9HYME</name>
<reference evidence="3" key="1">
    <citation type="journal article" date="2023" name="bioRxiv">
        <title>Scaffold-level genome assemblies of two parasitoid biocontrol wasps reveal the parthenogenesis mechanism and an associated novel virus.</title>
        <authorList>
            <person name="Inwood S."/>
            <person name="Skelly J."/>
            <person name="Guhlin J."/>
            <person name="Harrop T."/>
            <person name="Goldson S."/>
            <person name="Dearden P."/>
        </authorList>
    </citation>
    <scope>NUCLEOTIDE SEQUENCE</scope>
    <source>
        <strain evidence="3">Irish</strain>
        <tissue evidence="3">Whole body</tissue>
    </source>
</reference>
<keyword evidence="2" id="KW-0732">Signal</keyword>
<dbReference type="Gene3D" id="3.80.10.10">
    <property type="entry name" value="Ribonuclease Inhibitor"/>
    <property type="match status" value="1"/>
</dbReference>
<keyword evidence="1" id="KW-1133">Transmembrane helix</keyword>
<reference evidence="3" key="2">
    <citation type="submission" date="2023-03" db="EMBL/GenBank/DDBJ databases">
        <authorList>
            <person name="Inwood S.N."/>
            <person name="Skelly J.G."/>
            <person name="Guhlin J."/>
            <person name="Harrop T.W.R."/>
            <person name="Goldson S.G."/>
            <person name="Dearden P.K."/>
        </authorList>
    </citation>
    <scope>NUCLEOTIDE SEQUENCE</scope>
    <source>
        <strain evidence="3">Irish</strain>
        <tissue evidence="3">Whole body</tissue>
    </source>
</reference>
<comment type="caution">
    <text evidence="3">The sequence shown here is derived from an EMBL/GenBank/DDBJ whole genome shotgun (WGS) entry which is preliminary data.</text>
</comment>
<keyword evidence="1" id="KW-0812">Transmembrane</keyword>
<feature type="signal peptide" evidence="2">
    <location>
        <begin position="1"/>
        <end position="25"/>
    </location>
</feature>
<keyword evidence="4" id="KW-1185">Reference proteome</keyword>
<evidence type="ECO:0000313" key="3">
    <source>
        <dbReference type="EMBL" id="KAK0177734.1"/>
    </source>
</evidence>
<evidence type="ECO:0000256" key="1">
    <source>
        <dbReference type="SAM" id="Phobius"/>
    </source>
</evidence>
<gene>
    <name evidence="3" type="ORF">PV328_001752</name>
</gene>
<feature type="transmembrane region" description="Helical" evidence="1">
    <location>
        <begin position="402"/>
        <end position="426"/>
    </location>
</feature>
<keyword evidence="1" id="KW-0472">Membrane</keyword>
<dbReference type="InterPro" id="IPR032675">
    <property type="entry name" value="LRR_dom_sf"/>
</dbReference>
<dbReference type="AlphaFoldDB" id="A0AA39FXN7"/>
<evidence type="ECO:0000313" key="4">
    <source>
        <dbReference type="Proteomes" id="UP001168990"/>
    </source>
</evidence>
<sequence length="499" mass="55335">MGAVRLVLGGAILGLFWGGFQRTIATSDNVNGLCDSSPCVCDQHGRLTCDCNNENQELILSGEGERKLSPHTSRITVRNCSSVILTNSSLESMTGLRSVELINIVNLTLFTRSFVLSPKTSRAIISIHSANIDILPSFVFRGDMESISFENVHIGLISAFAFANLAGTDTLRLEECEIDSIEEQAFKKFDVNYLHIIGGIFGGNQVPSRAMNDIEVFTTFRMDGVKIGIIRSSGFVIKKPKTLSIQNCIIDTLESEAFDITTRGGVLIKNNRFNNVAAGSFLSIRRDSTSIGLSLPEITFTNNSLGVFEEGSIMFDRSSFKPIIDNIFINRSCDCAMLSLWKNNILNYTNVYTRFYTGNTQLSVNSLEAIEEGTYLCINYDNNIINFHDFNIHNCTMGNSTIIWLIIIVGIVLTITIGIVMIIWCCRRRRNHVQKRWMSVPTTAPDVVSKKNGVIGRDGSSSSGPVDSRITMVVPDGRLYRETEFHVIVEKAEPLTTEL</sequence>
<organism evidence="3 4">
    <name type="scientific">Microctonus aethiopoides</name>
    <dbReference type="NCBI Taxonomy" id="144406"/>
    <lineage>
        <taxon>Eukaryota</taxon>
        <taxon>Metazoa</taxon>
        <taxon>Ecdysozoa</taxon>
        <taxon>Arthropoda</taxon>
        <taxon>Hexapoda</taxon>
        <taxon>Insecta</taxon>
        <taxon>Pterygota</taxon>
        <taxon>Neoptera</taxon>
        <taxon>Endopterygota</taxon>
        <taxon>Hymenoptera</taxon>
        <taxon>Apocrita</taxon>
        <taxon>Ichneumonoidea</taxon>
        <taxon>Braconidae</taxon>
        <taxon>Euphorinae</taxon>
        <taxon>Microctonus</taxon>
    </lineage>
</organism>